<dbReference type="GO" id="GO:0019432">
    <property type="term" value="P:triglyceride biosynthetic process"/>
    <property type="evidence" value="ECO:0007669"/>
    <property type="project" value="TreeGrafter"/>
</dbReference>
<evidence type="ECO:0000256" key="9">
    <source>
        <dbReference type="ARBA" id="ARBA00023136"/>
    </source>
</evidence>
<dbReference type="WBParaSite" id="TCLT_0000054701-mRNA-1">
    <property type="protein sequence ID" value="TCLT_0000054701-mRNA-1"/>
    <property type="gene ID" value="TCLT_0000054701"/>
</dbReference>
<sequence length="478" mass="54760">MFVILLSVYIGWLIGLVMATVILIISGHGWGPLPHLYVKLVKFLQSFYPNSYPLTDALWPAIIKRCDTSYLMKHRTDSLSSFKFSKIPMISAFDLCADAFKAGFEAIVQDQMSIAFDSAPPFYSTLLERPGRLPFPDASRRISRRHIIGYFIATAFRYGVLLPIRLCLIMISFLFSTSAVVADQFMDMTDEQRVRVGVLYCRLFCAGIGLVAKYHNRQNRPKQPGIFSSYHNNAGIAVANHLSPNDVQVIYADSDPSEGYGFTVTGQRHGGIIWFVERIAERFIPTLWLERRSTTDRKRFMHDVLREAKSSGPVLLFPEGVCTNNTRVLQFRRAIFEDDVVIYPIAIRQNPRYGDSFWYEPKFWRYLLRVLTSWAIVYDVTYLEPQQKQPGESNQDFAQRIQEAIAQTADVESISLDGRLWYIKSEQERLKTIQMKNIAKCLKDLISKRSSGMNSQRLLNGIRSSTVSRISTDKLSYL</sequence>
<dbReference type="Pfam" id="PF01553">
    <property type="entry name" value="Acyltransferase"/>
    <property type="match status" value="1"/>
</dbReference>
<comment type="subcellular location">
    <subcellularLocation>
        <location evidence="1">Membrane</location>
    </subcellularLocation>
</comment>
<evidence type="ECO:0000313" key="17">
    <source>
        <dbReference type="Proteomes" id="UP000276776"/>
    </source>
</evidence>
<dbReference type="PANTHER" id="PTHR23063">
    <property type="entry name" value="PHOSPHOLIPID ACYLTRANSFERASE"/>
    <property type="match status" value="1"/>
</dbReference>
<evidence type="ECO:0000256" key="7">
    <source>
        <dbReference type="ARBA" id="ARBA00022989"/>
    </source>
</evidence>
<keyword evidence="5" id="KW-0808">Transferase</keyword>
<name>A0A0N5CKF1_THECL</name>
<feature type="domain" description="Phospholipid/glycerol acyltransferase" evidence="15">
    <location>
        <begin position="235"/>
        <end position="350"/>
    </location>
</feature>
<keyword evidence="6 14" id="KW-0812">Transmembrane</keyword>
<keyword evidence="9 14" id="KW-0472">Membrane</keyword>
<comment type="similarity">
    <text evidence="3">Belongs to the 1-acyl-sn-glycerol-3-phosphate acyltransferase family.</text>
</comment>
<dbReference type="InterPro" id="IPR045252">
    <property type="entry name" value="LPCAT1-like"/>
</dbReference>
<reference evidence="16 17" key="2">
    <citation type="submission" date="2018-11" db="EMBL/GenBank/DDBJ databases">
        <authorList>
            <consortium name="Pathogen Informatics"/>
        </authorList>
    </citation>
    <scope>NUCLEOTIDE SEQUENCE [LARGE SCALE GENOMIC DNA]</scope>
</reference>
<proteinExistence type="inferred from homology"/>
<keyword evidence="10" id="KW-0594">Phospholipid biosynthesis</keyword>
<keyword evidence="11" id="KW-1208">Phospholipid metabolism</keyword>
<dbReference type="SUPFAM" id="SSF69593">
    <property type="entry name" value="Glycerol-3-phosphate (1)-acyltransferase"/>
    <property type="match status" value="1"/>
</dbReference>
<dbReference type="CDD" id="cd07991">
    <property type="entry name" value="LPLAT_LPCAT1-like"/>
    <property type="match status" value="1"/>
</dbReference>
<evidence type="ECO:0000313" key="18">
    <source>
        <dbReference type="WBParaSite" id="TCLT_0000054701-mRNA-1"/>
    </source>
</evidence>
<dbReference type="STRING" id="103827.A0A0N5CKF1"/>
<dbReference type="PANTHER" id="PTHR23063:SF6">
    <property type="entry name" value="PHOSPHOLIPID_GLYCEROL ACYLTRANSFERASE DOMAIN-CONTAINING PROTEIN"/>
    <property type="match status" value="1"/>
</dbReference>
<feature type="transmembrane region" description="Helical" evidence="14">
    <location>
        <begin position="6"/>
        <end position="25"/>
    </location>
</feature>
<keyword evidence="12" id="KW-0012">Acyltransferase</keyword>
<dbReference type="OrthoDB" id="272512at2759"/>
<evidence type="ECO:0000256" key="11">
    <source>
        <dbReference type="ARBA" id="ARBA00023264"/>
    </source>
</evidence>
<dbReference type="Proteomes" id="UP000276776">
    <property type="component" value="Unassembled WGS sequence"/>
</dbReference>
<keyword evidence="4" id="KW-0444">Lipid biosynthesis</keyword>
<feature type="transmembrane region" description="Helical" evidence="14">
    <location>
        <begin position="147"/>
        <end position="174"/>
    </location>
</feature>
<evidence type="ECO:0000256" key="13">
    <source>
        <dbReference type="ARBA" id="ARBA00025707"/>
    </source>
</evidence>
<evidence type="ECO:0000256" key="8">
    <source>
        <dbReference type="ARBA" id="ARBA00023098"/>
    </source>
</evidence>
<comment type="pathway">
    <text evidence="13">Phospholipid metabolism.</text>
</comment>
<dbReference type="GO" id="GO:0008654">
    <property type="term" value="P:phospholipid biosynthetic process"/>
    <property type="evidence" value="ECO:0007669"/>
    <property type="project" value="UniProtKB-KW"/>
</dbReference>
<evidence type="ECO:0000256" key="1">
    <source>
        <dbReference type="ARBA" id="ARBA00004370"/>
    </source>
</evidence>
<evidence type="ECO:0000256" key="5">
    <source>
        <dbReference type="ARBA" id="ARBA00022679"/>
    </source>
</evidence>
<dbReference type="GO" id="GO:0016020">
    <property type="term" value="C:membrane"/>
    <property type="evidence" value="ECO:0007669"/>
    <property type="project" value="UniProtKB-SubCell"/>
</dbReference>
<reference evidence="18" key="1">
    <citation type="submission" date="2017-02" db="UniProtKB">
        <authorList>
            <consortium name="WormBaseParasite"/>
        </authorList>
    </citation>
    <scope>IDENTIFICATION</scope>
</reference>
<evidence type="ECO:0000256" key="3">
    <source>
        <dbReference type="ARBA" id="ARBA00008655"/>
    </source>
</evidence>
<dbReference type="AlphaFoldDB" id="A0A0N5CKF1"/>
<evidence type="ECO:0000256" key="6">
    <source>
        <dbReference type="ARBA" id="ARBA00022692"/>
    </source>
</evidence>
<protein>
    <submittedName>
        <fullName evidence="18">PlsC domain-containing protein</fullName>
    </submittedName>
</protein>
<accession>A0A0N5CKF1</accession>
<evidence type="ECO:0000256" key="4">
    <source>
        <dbReference type="ARBA" id="ARBA00022516"/>
    </source>
</evidence>
<dbReference type="EMBL" id="UYYF01000042">
    <property type="protein sequence ID" value="VDM95557.1"/>
    <property type="molecule type" value="Genomic_DNA"/>
</dbReference>
<evidence type="ECO:0000256" key="2">
    <source>
        <dbReference type="ARBA" id="ARBA00005189"/>
    </source>
</evidence>
<dbReference type="GO" id="GO:0004366">
    <property type="term" value="F:glycerol-3-phosphate O-acyltransferase activity"/>
    <property type="evidence" value="ECO:0007669"/>
    <property type="project" value="TreeGrafter"/>
</dbReference>
<evidence type="ECO:0000256" key="14">
    <source>
        <dbReference type="SAM" id="Phobius"/>
    </source>
</evidence>
<dbReference type="GO" id="GO:0005783">
    <property type="term" value="C:endoplasmic reticulum"/>
    <property type="evidence" value="ECO:0007669"/>
    <property type="project" value="TreeGrafter"/>
</dbReference>
<organism evidence="18">
    <name type="scientific">Thelazia callipaeda</name>
    <name type="common">Oriental eyeworm</name>
    <name type="synonym">Parasitic nematode</name>
    <dbReference type="NCBI Taxonomy" id="103827"/>
    <lineage>
        <taxon>Eukaryota</taxon>
        <taxon>Metazoa</taxon>
        <taxon>Ecdysozoa</taxon>
        <taxon>Nematoda</taxon>
        <taxon>Chromadorea</taxon>
        <taxon>Rhabditida</taxon>
        <taxon>Spirurina</taxon>
        <taxon>Spiruromorpha</taxon>
        <taxon>Thelazioidea</taxon>
        <taxon>Thelaziidae</taxon>
        <taxon>Thelazia</taxon>
    </lineage>
</organism>
<evidence type="ECO:0000313" key="16">
    <source>
        <dbReference type="EMBL" id="VDM95557.1"/>
    </source>
</evidence>
<keyword evidence="17" id="KW-1185">Reference proteome</keyword>
<dbReference type="InterPro" id="IPR002123">
    <property type="entry name" value="Plipid/glycerol_acylTrfase"/>
</dbReference>
<keyword evidence="7 14" id="KW-1133">Transmembrane helix</keyword>
<dbReference type="OMA" id="NQDFAQR"/>
<evidence type="ECO:0000256" key="12">
    <source>
        <dbReference type="ARBA" id="ARBA00023315"/>
    </source>
</evidence>
<dbReference type="SMART" id="SM00563">
    <property type="entry name" value="PlsC"/>
    <property type="match status" value="1"/>
</dbReference>
<comment type="pathway">
    <text evidence="2">Lipid metabolism.</text>
</comment>
<evidence type="ECO:0000259" key="15">
    <source>
        <dbReference type="SMART" id="SM00563"/>
    </source>
</evidence>
<keyword evidence="8" id="KW-0443">Lipid metabolism</keyword>
<evidence type="ECO:0000256" key="10">
    <source>
        <dbReference type="ARBA" id="ARBA00023209"/>
    </source>
</evidence>
<gene>
    <name evidence="16" type="ORF">TCLT_LOCUS548</name>
</gene>